<accession>A0AAD8Z2M6</accession>
<evidence type="ECO:0000313" key="3">
    <source>
        <dbReference type="Proteomes" id="UP001239994"/>
    </source>
</evidence>
<dbReference type="Proteomes" id="UP001239994">
    <property type="component" value="Unassembled WGS sequence"/>
</dbReference>
<reference evidence="2" key="1">
    <citation type="submission" date="2023-03" db="EMBL/GenBank/DDBJ databases">
        <title>Electrophorus voltai genome.</title>
        <authorList>
            <person name="Bian C."/>
        </authorList>
    </citation>
    <scope>NUCLEOTIDE SEQUENCE</scope>
    <source>
        <strain evidence="2">CB-2022</strain>
        <tissue evidence="2">Muscle</tissue>
    </source>
</reference>
<feature type="non-terminal residue" evidence="2">
    <location>
        <position position="320"/>
    </location>
</feature>
<keyword evidence="3" id="KW-1185">Reference proteome</keyword>
<evidence type="ECO:0000313" key="2">
    <source>
        <dbReference type="EMBL" id="KAK1791362.1"/>
    </source>
</evidence>
<comment type="caution">
    <text evidence="2">The sequence shown here is derived from an EMBL/GenBank/DDBJ whole genome shotgun (WGS) entry which is preliminary data.</text>
</comment>
<name>A0AAD8Z2M6_9TELE</name>
<sequence length="320" mass="35569">YAITVCYFDADEQARAKDKYLTGSGDQRMKDKEAVVEDEAMEEEEWATSRTMVKEMTDVTRVERKDTSQDTIRHGRRGAITGKQTDGQSRWLIAQEPTRPDYVQMSEILKQSEQKGVEVMKLENLHRTTNVSVGPDHEYEKEWFGKELSGEVQSPGVAADSAQSRETMEAETGSAGGLGMDPGRNFCIDRRTALIAAQKDDASLATCFGASTHNSSTPMDYVILNGVLMTKWSPSNASGEWEEVQQIVIPKPYRTYGLSLAQAHPFSGHLGHVRVKNTTVGIECILTRKSRSTGVIPSDVQEYAPLLLFGSRYHQDPNLA</sequence>
<proteinExistence type="predicted"/>
<dbReference type="AlphaFoldDB" id="A0AAD8Z2M6"/>
<protein>
    <submittedName>
        <fullName evidence="2">Uncharacterized protein</fullName>
    </submittedName>
</protein>
<feature type="region of interest" description="Disordered" evidence="1">
    <location>
        <begin position="153"/>
        <end position="177"/>
    </location>
</feature>
<evidence type="ECO:0000256" key="1">
    <source>
        <dbReference type="SAM" id="MobiDB-lite"/>
    </source>
</evidence>
<organism evidence="2 3">
    <name type="scientific">Electrophorus voltai</name>
    <dbReference type="NCBI Taxonomy" id="2609070"/>
    <lineage>
        <taxon>Eukaryota</taxon>
        <taxon>Metazoa</taxon>
        <taxon>Chordata</taxon>
        <taxon>Craniata</taxon>
        <taxon>Vertebrata</taxon>
        <taxon>Euteleostomi</taxon>
        <taxon>Actinopterygii</taxon>
        <taxon>Neopterygii</taxon>
        <taxon>Teleostei</taxon>
        <taxon>Ostariophysi</taxon>
        <taxon>Gymnotiformes</taxon>
        <taxon>Gymnotoidei</taxon>
        <taxon>Gymnotidae</taxon>
        <taxon>Electrophorus</taxon>
    </lineage>
</organism>
<dbReference type="EMBL" id="JAROKS010000020">
    <property type="protein sequence ID" value="KAK1791362.1"/>
    <property type="molecule type" value="Genomic_DNA"/>
</dbReference>
<gene>
    <name evidence="2" type="ORF">P4O66_013376</name>
</gene>